<name>A0A1I4KR05_9GAMM</name>
<dbReference type="Pfam" id="PF04663">
    <property type="entry name" value="Phenol_monoox"/>
    <property type="match status" value="1"/>
</dbReference>
<dbReference type="OrthoDB" id="5343663at2"/>
<accession>A0A1I4KR05</accession>
<dbReference type="Proteomes" id="UP000198519">
    <property type="component" value="Unassembled WGS sequence"/>
</dbReference>
<gene>
    <name evidence="1" type="ORF">SAMN04487963_0031</name>
</gene>
<organism evidence="1 2">
    <name type="scientific">Marinobacter zhejiangensis</name>
    <dbReference type="NCBI Taxonomy" id="488535"/>
    <lineage>
        <taxon>Bacteria</taxon>
        <taxon>Pseudomonadati</taxon>
        <taxon>Pseudomonadota</taxon>
        <taxon>Gammaproteobacteria</taxon>
        <taxon>Pseudomonadales</taxon>
        <taxon>Marinobacteraceae</taxon>
        <taxon>Marinobacter</taxon>
    </lineage>
</organism>
<proteinExistence type="predicted"/>
<dbReference type="STRING" id="488535.SAMN04487963_0031"/>
<sequence length="119" mass="13139">MSVNALYDYHHESRDKVENFHGMQLLYVYWPHHLMYCSPFAFLVAPDMTFGVLLEEVLKPAVAAHPDASKANFLEAGWQLNGEPFTPDVSATLRDSGIDHKSMLTVTTQGLDGIAGSAS</sequence>
<dbReference type="EMBL" id="FOUE01000001">
    <property type="protein sequence ID" value="SFL81170.1"/>
    <property type="molecule type" value="Genomic_DNA"/>
</dbReference>
<evidence type="ECO:0000313" key="2">
    <source>
        <dbReference type="Proteomes" id="UP000198519"/>
    </source>
</evidence>
<protein>
    <submittedName>
        <fullName evidence="1">Phenol 2-monooxygenase P4 subunit</fullName>
    </submittedName>
</protein>
<reference evidence="2" key="1">
    <citation type="submission" date="2016-10" db="EMBL/GenBank/DDBJ databases">
        <authorList>
            <person name="Varghese N."/>
            <person name="Submissions S."/>
        </authorList>
    </citation>
    <scope>NUCLEOTIDE SEQUENCE [LARGE SCALE GENOMIC DNA]</scope>
    <source>
        <strain evidence="2">CGMCC 1.7061</strain>
    </source>
</reference>
<dbReference type="Gene3D" id="3.10.20.560">
    <property type="entry name" value="Phenol hydroxylase"/>
    <property type="match status" value="1"/>
</dbReference>
<dbReference type="AlphaFoldDB" id="A0A1I4KR05"/>
<dbReference type="RefSeq" id="WP_092019889.1">
    <property type="nucleotide sequence ID" value="NZ_FOUE01000001.1"/>
</dbReference>
<evidence type="ECO:0000313" key="1">
    <source>
        <dbReference type="EMBL" id="SFL81170.1"/>
    </source>
</evidence>
<dbReference type="InterPro" id="IPR043010">
    <property type="entry name" value="Phenol_hydroxylase_sf"/>
</dbReference>
<dbReference type="InterPro" id="IPR006756">
    <property type="entry name" value="Phenol_hydroxylase"/>
</dbReference>
<keyword evidence="1" id="KW-0560">Oxidoreductase</keyword>
<dbReference type="GO" id="GO:0018662">
    <property type="term" value="F:phenol 2-monooxygenase activity"/>
    <property type="evidence" value="ECO:0007669"/>
    <property type="project" value="InterPro"/>
</dbReference>
<keyword evidence="1" id="KW-0503">Monooxygenase</keyword>
<keyword evidence="2" id="KW-1185">Reference proteome</keyword>